<protein>
    <submittedName>
        <fullName evidence="1">Uncharacterized protein</fullName>
    </submittedName>
</protein>
<proteinExistence type="predicted"/>
<dbReference type="EMBL" id="GBXM01084396">
    <property type="protein sequence ID" value="JAH24181.1"/>
    <property type="molecule type" value="Transcribed_RNA"/>
</dbReference>
<name>A0A0E9PIH6_ANGAN</name>
<reference evidence="1" key="1">
    <citation type="submission" date="2014-11" db="EMBL/GenBank/DDBJ databases">
        <authorList>
            <person name="Amaro Gonzalez C."/>
        </authorList>
    </citation>
    <scope>NUCLEOTIDE SEQUENCE</scope>
</reference>
<reference evidence="1" key="2">
    <citation type="journal article" date="2015" name="Fish Shellfish Immunol.">
        <title>Early steps in the European eel (Anguilla anguilla)-Vibrio vulnificus interaction in the gills: Role of the RtxA13 toxin.</title>
        <authorList>
            <person name="Callol A."/>
            <person name="Pajuelo D."/>
            <person name="Ebbesson L."/>
            <person name="Teles M."/>
            <person name="MacKenzie S."/>
            <person name="Amaro C."/>
        </authorList>
    </citation>
    <scope>NUCLEOTIDE SEQUENCE</scope>
</reference>
<accession>A0A0E9PIH6</accession>
<dbReference type="EMBL" id="GBXM01104166">
    <property type="protein sequence ID" value="JAH04411.1"/>
    <property type="molecule type" value="Transcribed_RNA"/>
</dbReference>
<organism evidence="1">
    <name type="scientific">Anguilla anguilla</name>
    <name type="common">European freshwater eel</name>
    <name type="synonym">Muraena anguilla</name>
    <dbReference type="NCBI Taxonomy" id="7936"/>
    <lineage>
        <taxon>Eukaryota</taxon>
        <taxon>Metazoa</taxon>
        <taxon>Chordata</taxon>
        <taxon>Craniata</taxon>
        <taxon>Vertebrata</taxon>
        <taxon>Euteleostomi</taxon>
        <taxon>Actinopterygii</taxon>
        <taxon>Neopterygii</taxon>
        <taxon>Teleostei</taxon>
        <taxon>Anguilliformes</taxon>
        <taxon>Anguillidae</taxon>
        <taxon>Anguilla</taxon>
    </lineage>
</organism>
<sequence length="35" mass="4266">MNTRKSFRKQSKKTLSGNFHLLCQVNRSRLHTWDF</sequence>
<evidence type="ECO:0000313" key="1">
    <source>
        <dbReference type="EMBL" id="JAH04411.1"/>
    </source>
</evidence>
<dbReference type="AlphaFoldDB" id="A0A0E9PIH6"/>